<evidence type="ECO:0000259" key="7">
    <source>
        <dbReference type="PROSITE" id="PS50940"/>
    </source>
</evidence>
<dbReference type="InterPro" id="IPR036508">
    <property type="entry name" value="Chitin-bd_dom_sf"/>
</dbReference>
<evidence type="ECO:0000256" key="3">
    <source>
        <dbReference type="ARBA" id="ARBA00022737"/>
    </source>
</evidence>
<name>A0A0B7ABL8_9EUPU</name>
<feature type="signal peptide" evidence="6">
    <location>
        <begin position="1"/>
        <end position="18"/>
    </location>
</feature>
<dbReference type="PANTHER" id="PTHR23301">
    <property type="entry name" value="CHITIN BINDING PERITROPHIN-A"/>
    <property type="match status" value="1"/>
</dbReference>
<dbReference type="SMART" id="SM00494">
    <property type="entry name" value="ChtBD2"/>
    <property type="match status" value="3"/>
</dbReference>
<feature type="domain" description="Chitin-binding type-2" evidence="7">
    <location>
        <begin position="168"/>
        <end position="223"/>
    </location>
</feature>
<dbReference type="InterPro" id="IPR002557">
    <property type="entry name" value="Chitin-bd_dom"/>
</dbReference>
<dbReference type="PANTHER" id="PTHR23301:SF0">
    <property type="entry name" value="CHITIN-BINDING TYPE-2 DOMAIN-CONTAINING PROTEIN-RELATED"/>
    <property type="match status" value="1"/>
</dbReference>
<dbReference type="EMBL" id="HACG01031298">
    <property type="protein sequence ID" value="CEK78163.1"/>
    <property type="molecule type" value="Transcribed_RNA"/>
</dbReference>
<feature type="chain" id="PRO_5002124128" description="Chitin-binding type-2 domain-containing protein" evidence="6">
    <location>
        <begin position="19"/>
        <end position="226"/>
    </location>
</feature>
<dbReference type="GO" id="GO:0005576">
    <property type="term" value="C:extracellular region"/>
    <property type="evidence" value="ECO:0007669"/>
    <property type="project" value="InterPro"/>
</dbReference>
<dbReference type="PROSITE" id="PS50940">
    <property type="entry name" value="CHIT_BIND_II"/>
    <property type="match status" value="3"/>
</dbReference>
<dbReference type="SUPFAM" id="SSF57625">
    <property type="entry name" value="Invertebrate chitin-binding proteins"/>
    <property type="match status" value="2"/>
</dbReference>
<evidence type="ECO:0000256" key="2">
    <source>
        <dbReference type="ARBA" id="ARBA00022729"/>
    </source>
</evidence>
<reference evidence="8" key="1">
    <citation type="submission" date="2014-12" db="EMBL/GenBank/DDBJ databases">
        <title>Insight into the proteome of Arion vulgaris.</title>
        <authorList>
            <person name="Aradska J."/>
            <person name="Bulat T."/>
            <person name="Smidak R."/>
            <person name="Sarate P."/>
            <person name="Gangsoo J."/>
            <person name="Sialana F."/>
            <person name="Bilban M."/>
            <person name="Lubec G."/>
        </authorList>
    </citation>
    <scope>NUCLEOTIDE SEQUENCE</scope>
    <source>
        <tissue evidence="8">Skin</tissue>
    </source>
</reference>
<accession>A0A0B7ABL8</accession>
<keyword evidence="3" id="KW-0677">Repeat</keyword>
<protein>
    <recommendedName>
        <fullName evidence="7">Chitin-binding type-2 domain-containing protein</fullName>
    </recommendedName>
</protein>
<feature type="domain" description="Chitin-binding type-2" evidence="7">
    <location>
        <begin position="26"/>
        <end position="88"/>
    </location>
</feature>
<dbReference type="Pfam" id="PF01607">
    <property type="entry name" value="CBM_14"/>
    <property type="match status" value="2"/>
</dbReference>
<keyword evidence="4" id="KW-1015">Disulfide bond</keyword>
<dbReference type="GO" id="GO:0008061">
    <property type="term" value="F:chitin binding"/>
    <property type="evidence" value="ECO:0007669"/>
    <property type="project" value="UniProtKB-KW"/>
</dbReference>
<dbReference type="Gene3D" id="2.170.140.10">
    <property type="entry name" value="Chitin binding domain"/>
    <property type="match status" value="2"/>
</dbReference>
<sequence length="226" mass="26038">MWLHITFLFFLSMMSTYCFDYYYYDPTICENVQPGLWVRDTVDCTISHQCGFDMEVIQSIQCNSSQVWSKLASACVWEWDPDRDDCNGRPHTAVHGDPRCIKRTGNNAHPDDCSKFLSCSNGTMIAEQKCSDGTLYWPKNQSCEFAEDVVYDCGQRKIPVSVRIYEEDPICQHNGQVPDPKSCQHFIQCLNGKKLQRIQCPHGTAFSDKTHRCEWYEEVNCGSRVV</sequence>
<dbReference type="AlphaFoldDB" id="A0A0B7ABL8"/>
<gene>
    <name evidence="8" type="primary">ORF108633</name>
</gene>
<evidence type="ECO:0000256" key="1">
    <source>
        <dbReference type="ARBA" id="ARBA00022669"/>
    </source>
</evidence>
<evidence type="ECO:0000256" key="6">
    <source>
        <dbReference type="SAM" id="SignalP"/>
    </source>
</evidence>
<keyword evidence="5" id="KW-0325">Glycoprotein</keyword>
<evidence type="ECO:0000256" key="4">
    <source>
        <dbReference type="ARBA" id="ARBA00023157"/>
    </source>
</evidence>
<keyword evidence="1" id="KW-0147">Chitin-binding</keyword>
<dbReference type="InterPro" id="IPR051940">
    <property type="entry name" value="Chitin_bind-dev_reg"/>
</dbReference>
<organism evidence="8">
    <name type="scientific">Arion vulgaris</name>
    <dbReference type="NCBI Taxonomy" id="1028688"/>
    <lineage>
        <taxon>Eukaryota</taxon>
        <taxon>Metazoa</taxon>
        <taxon>Spiralia</taxon>
        <taxon>Lophotrochozoa</taxon>
        <taxon>Mollusca</taxon>
        <taxon>Gastropoda</taxon>
        <taxon>Heterobranchia</taxon>
        <taxon>Euthyneura</taxon>
        <taxon>Panpulmonata</taxon>
        <taxon>Eupulmonata</taxon>
        <taxon>Stylommatophora</taxon>
        <taxon>Helicina</taxon>
        <taxon>Arionoidea</taxon>
        <taxon>Arionidae</taxon>
        <taxon>Arion</taxon>
    </lineage>
</organism>
<evidence type="ECO:0000256" key="5">
    <source>
        <dbReference type="ARBA" id="ARBA00023180"/>
    </source>
</evidence>
<feature type="domain" description="Chitin-binding type-2" evidence="7">
    <location>
        <begin position="97"/>
        <end position="155"/>
    </location>
</feature>
<proteinExistence type="predicted"/>
<keyword evidence="2 6" id="KW-0732">Signal</keyword>
<evidence type="ECO:0000313" key="8">
    <source>
        <dbReference type="EMBL" id="CEK78163.1"/>
    </source>
</evidence>